<reference evidence="11" key="1">
    <citation type="submission" date="2012-05" db="EMBL/GenBank/DDBJ databases">
        <authorList>
            <person name="Krishnakumar V."/>
            <person name="Cheung F."/>
            <person name="Xiao Y."/>
            <person name="Chan A."/>
            <person name="Moskal W.A."/>
            <person name="Town C.D."/>
        </authorList>
    </citation>
    <scope>NUCLEOTIDE SEQUENCE</scope>
</reference>
<keyword evidence="6" id="KW-1133">Transmembrane helix</keyword>
<dbReference type="Pfam" id="PF00067">
    <property type="entry name" value="p450"/>
    <property type="match status" value="1"/>
</dbReference>
<evidence type="ECO:0000256" key="1">
    <source>
        <dbReference type="ARBA" id="ARBA00004167"/>
    </source>
</evidence>
<dbReference type="Gene3D" id="1.20.120.990">
    <property type="entry name" value="Glycosyltransferase family 88, C-terminal domain"/>
    <property type="match status" value="1"/>
</dbReference>
<organism evidence="11">
    <name type="scientific">Medicago truncatula</name>
    <name type="common">Barrel medic</name>
    <name type="synonym">Medicago tribuloides</name>
    <dbReference type="NCBI Taxonomy" id="3880"/>
    <lineage>
        <taxon>Eukaryota</taxon>
        <taxon>Viridiplantae</taxon>
        <taxon>Streptophyta</taxon>
        <taxon>Embryophyta</taxon>
        <taxon>Tracheophyta</taxon>
        <taxon>Spermatophyta</taxon>
        <taxon>Magnoliopsida</taxon>
        <taxon>eudicotyledons</taxon>
        <taxon>Gunneridae</taxon>
        <taxon>Pentapetalae</taxon>
        <taxon>rosids</taxon>
        <taxon>fabids</taxon>
        <taxon>Fabales</taxon>
        <taxon>Fabaceae</taxon>
        <taxon>Papilionoideae</taxon>
        <taxon>50 kb inversion clade</taxon>
        <taxon>NPAAA clade</taxon>
        <taxon>Hologalegina</taxon>
        <taxon>IRL clade</taxon>
        <taxon>Trifolieae</taxon>
        <taxon>Medicago</taxon>
    </lineage>
</organism>
<dbReference type="PANTHER" id="PTHR24282">
    <property type="entry name" value="CYTOCHROME P450 FAMILY MEMBER"/>
    <property type="match status" value="1"/>
</dbReference>
<keyword evidence="8" id="KW-0408">Iron</keyword>
<evidence type="ECO:0000256" key="5">
    <source>
        <dbReference type="ARBA" id="ARBA00022723"/>
    </source>
</evidence>
<dbReference type="GO" id="GO:0016705">
    <property type="term" value="F:oxidoreductase activity, acting on paired donors, with incorporation or reduction of molecular oxygen"/>
    <property type="evidence" value="ECO:0007669"/>
    <property type="project" value="InterPro"/>
</dbReference>
<dbReference type="GO" id="GO:0005506">
    <property type="term" value="F:iron ion binding"/>
    <property type="evidence" value="ECO:0007669"/>
    <property type="project" value="InterPro"/>
</dbReference>
<keyword evidence="4" id="KW-0812">Transmembrane</keyword>
<sequence>MLSSDGSCEIDIWPSLQNLASDAISRTAFGSSYEEGKRIFQLQREQAELIVKVVTKSIIPLWMFLPTIVHRKMNKIDKEITSSLKDMINKREKALKAGEPTRNDLLSILLESNRKEIDENENNKDVE</sequence>
<evidence type="ECO:0000256" key="3">
    <source>
        <dbReference type="ARBA" id="ARBA00022617"/>
    </source>
</evidence>
<keyword evidence="9" id="KW-0503">Monooxygenase</keyword>
<dbReference type="EMBL" id="BT137351">
    <property type="protein sequence ID" value="AFK37146.1"/>
    <property type="molecule type" value="mRNA"/>
</dbReference>
<evidence type="ECO:0000256" key="6">
    <source>
        <dbReference type="ARBA" id="ARBA00022989"/>
    </source>
</evidence>
<dbReference type="GO" id="GO:0004497">
    <property type="term" value="F:monooxygenase activity"/>
    <property type="evidence" value="ECO:0007669"/>
    <property type="project" value="UniProtKB-KW"/>
</dbReference>
<evidence type="ECO:0000256" key="2">
    <source>
        <dbReference type="ARBA" id="ARBA00010617"/>
    </source>
</evidence>
<evidence type="ECO:0000256" key="10">
    <source>
        <dbReference type="ARBA" id="ARBA00023136"/>
    </source>
</evidence>
<dbReference type="PANTHER" id="PTHR24282:SF255">
    <property type="entry name" value="CYTOCHROME P450 72A11-RELATED"/>
    <property type="match status" value="1"/>
</dbReference>
<evidence type="ECO:0000313" key="11">
    <source>
        <dbReference type="EMBL" id="AFK37146.1"/>
    </source>
</evidence>
<comment type="subcellular location">
    <subcellularLocation>
        <location evidence="1">Membrane</location>
        <topology evidence="1">Single-pass membrane protein</topology>
    </subcellularLocation>
</comment>
<dbReference type="GO" id="GO:0020037">
    <property type="term" value="F:heme binding"/>
    <property type="evidence" value="ECO:0007669"/>
    <property type="project" value="InterPro"/>
</dbReference>
<accession>I3SA54</accession>
<keyword evidence="3" id="KW-0349">Heme</keyword>
<proteinExistence type="evidence at transcript level"/>
<evidence type="ECO:0000256" key="7">
    <source>
        <dbReference type="ARBA" id="ARBA00023002"/>
    </source>
</evidence>
<keyword evidence="7" id="KW-0560">Oxidoreductase</keyword>
<comment type="similarity">
    <text evidence="2">Belongs to the cytochrome P450 family.</text>
</comment>
<dbReference type="InterPro" id="IPR036396">
    <property type="entry name" value="Cyt_P450_sf"/>
</dbReference>
<dbReference type="InterPro" id="IPR050665">
    <property type="entry name" value="Cytochrome_P450_Monooxygen"/>
</dbReference>
<name>I3SA54_MEDTR</name>
<keyword evidence="5" id="KW-0479">Metal-binding</keyword>
<dbReference type="GO" id="GO:0016020">
    <property type="term" value="C:membrane"/>
    <property type="evidence" value="ECO:0007669"/>
    <property type="project" value="UniProtKB-SubCell"/>
</dbReference>
<protein>
    <submittedName>
        <fullName evidence="11">Uncharacterized protein</fullName>
    </submittedName>
</protein>
<dbReference type="SUPFAM" id="SSF48264">
    <property type="entry name" value="Cytochrome P450"/>
    <property type="match status" value="1"/>
</dbReference>
<evidence type="ECO:0000256" key="9">
    <source>
        <dbReference type="ARBA" id="ARBA00023033"/>
    </source>
</evidence>
<dbReference type="InterPro" id="IPR001128">
    <property type="entry name" value="Cyt_P450"/>
</dbReference>
<dbReference type="AlphaFoldDB" id="I3SA54"/>
<evidence type="ECO:0000256" key="4">
    <source>
        <dbReference type="ARBA" id="ARBA00022692"/>
    </source>
</evidence>
<keyword evidence="10" id="KW-0472">Membrane</keyword>
<evidence type="ECO:0000256" key="8">
    <source>
        <dbReference type="ARBA" id="ARBA00023004"/>
    </source>
</evidence>